<dbReference type="InterPro" id="IPR010982">
    <property type="entry name" value="Lambda_DNA-bd_dom_sf"/>
</dbReference>
<dbReference type="AlphaFoldDB" id="A0A418VYV0"/>
<name>A0A418VYV0_9PROT</name>
<dbReference type="EMBL" id="QYUL01000002">
    <property type="protein sequence ID" value="RJF82338.1"/>
    <property type="molecule type" value="Genomic_DNA"/>
</dbReference>
<dbReference type="Proteomes" id="UP000283458">
    <property type="component" value="Unassembled WGS sequence"/>
</dbReference>
<dbReference type="PROSITE" id="PS50943">
    <property type="entry name" value="HTH_CROC1"/>
    <property type="match status" value="1"/>
</dbReference>
<evidence type="ECO:0000313" key="3">
    <source>
        <dbReference type="Proteomes" id="UP000283458"/>
    </source>
</evidence>
<dbReference type="GO" id="GO:0003677">
    <property type="term" value="F:DNA binding"/>
    <property type="evidence" value="ECO:0007669"/>
    <property type="project" value="InterPro"/>
</dbReference>
<keyword evidence="3" id="KW-1185">Reference proteome</keyword>
<comment type="caution">
    <text evidence="2">The sequence shown here is derived from an EMBL/GenBank/DDBJ whole genome shotgun (WGS) entry which is preliminary data.</text>
</comment>
<protein>
    <submittedName>
        <fullName evidence="2">XRE family transcriptional regulator</fullName>
    </submittedName>
</protein>
<accession>A0A418VYV0</accession>
<reference evidence="2 3" key="1">
    <citation type="submission" date="2018-09" db="EMBL/GenBank/DDBJ databases">
        <authorList>
            <person name="Zhu H."/>
        </authorList>
    </citation>
    <scope>NUCLEOTIDE SEQUENCE [LARGE SCALE GENOMIC DNA]</scope>
    <source>
        <strain evidence="2 3">K2W22B-5</strain>
    </source>
</reference>
<gene>
    <name evidence="2" type="ORF">D3877_12825</name>
</gene>
<dbReference type="InterPro" id="IPR001387">
    <property type="entry name" value="Cro/C1-type_HTH"/>
</dbReference>
<dbReference type="Gene3D" id="1.10.260.40">
    <property type="entry name" value="lambda repressor-like DNA-binding domains"/>
    <property type="match status" value="1"/>
</dbReference>
<proteinExistence type="predicted"/>
<dbReference type="CDD" id="cd00093">
    <property type="entry name" value="HTH_XRE"/>
    <property type="match status" value="1"/>
</dbReference>
<evidence type="ECO:0000259" key="1">
    <source>
        <dbReference type="PROSITE" id="PS50943"/>
    </source>
</evidence>
<organism evidence="2 3">
    <name type="scientific">Azospirillum cavernae</name>
    <dbReference type="NCBI Taxonomy" id="2320860"/>
    <lineage>
        <taxon>Bacteria</taxon>
        <taxon>Pseudomonadati</taxon>
        <taxon>Pseudomonadota</taxon>
        <taxon>Alphaproteobacteria</taxon>
        <taxon>Rhodospirillales</taxon>
        <taxon>Azospirillaceae</taxon>
        <taxon>Azospirillum</taxon>
    </lineage>
</organism>
<evidence type="ECO:0000313" key="2">
    <source>
        <dbReference type="EMBL" id="RJF82338.1"/>
    </source>
</evidence>
<dbReference type="Pfam" id="PF01381">
    <property type="entry name" value="HTH_3"/>
    <property type="match status" value="1"/>
</dbReference>
<dbReference type="SUPFAM" id="SSF47413">
    <property type="entry name" value="lambda repressor-like DNA-binding domains"/>
    <property type="match status" value="1"/>
</dbReference>
<sequence>MRKRIFLLPNDAYAHTVFAMNQMQHIRTIILGISQKEMAGIVERDQATISRWERGSLEPSRDDLVKIRKFAMNRESLTWSDSLFFEVPSPSNSP</sequence>
<feature type="domain" description="HTH cro/C1-type" evidence="1">
    <location>
        <begin position="31"/>
        <end position="67"/>
    </location>
</feature>